<feature type="transmembrane region" description="Helical" evidence="1">
    <location>
        <begin position="115"/>
        <end position="136"/>
    </location>
</feature>
<proteinExistence type="predicted"/>
<evidence type="ECO:0008006" key="4">
    <source>
        <dbReference type="Google" id="ProtNLM"/>
    </source>
</evidence>
<gene>
    <name evidence="2" type="ORF">BXT84_10955</name>
</gene>
<sequence length="292" mass="32470">MVSAVGTLVVSYAMDWSLLRLTIVLMDRKPRRWRLGLGAVVGTLPTLWVLLQQNLYAVPWELLILWPLGMLWLAVPRFPWRLWARAYLIFAGVTVLAGGIALVILTWLGQWLPGIPHWLLLGLSVPAVLWGMGHLIPRPRMRQYLGQAQKGEVSVTLNGSTLTLPCLWDSGNQMRDPVLRRPVIVMEISQAIEWLPPEVLAWVTACASGRQDPVPSKWQGRLGTVFYQSIGGTGILPVVALEEAKGQFQGRWYRLQPVALAFTPQSVSSDHSYRALVSPDCIITINQEGVGA</sequence>
<reference evidence="2 3" key="1">
    <citation type="journal article" date="2019" name="Sci. Rep.">
        <title>Sulfobacillus thermotolerans: new insights into resistance and metabolic capacities of acidophilic chemolithotrophs.</title>
        <authorList>
            <person name="Panyushkina A.E."/>
            <person name="Babenko V.V."/>
            <person name="Nikitina A.S."/>
            <person name="Selezneva O.V."/>
            <person name="Tsaplina I.A."/>
            <person name="Letarova M.A."/>
            <person name="Kostryukova E.S."/>
            <person name="Letarov A.V."/>
        </authorList>
    </citation>
    <scope>NUCLEOTIDE SEQUENCE [LARGE SCALE GENOMIC DNA]</scope>
    <source>
        <strain evidence="2 3">Kr1</strain>
    </source>
</reference>
<dbReference type="Proteomes" id="UP000325292">
    <property type="component" value="Chromosome"/>
</dbReference>
<evidence type="ECO:0000313" key="2">
    <source>
        <dbReference type="EMBL" id="AUW94394.1"/>
    </source>
</evidence>
<name>A0ABM6RSQ7_9FIRM</name>
<dbReference type="EMBL" id="CP019454">
    <property type="protein sequence ID" value="AUW94394.1"/>
    <property type="molecule type" value="Genomic_DNA"/>
</dbReference>
<keyword evidence="1" id="KW-1133">Transmembrane helix</keyword>
<keyword evidence="3" id="KW-1185">Reference proteome</keyword>
<keyword evidence="1" id="KW-0812">Transmembrane</keyword>
<evidence type="ECO:0000313" key="3">
    <source>
        <dbReference type="Proteomes" id="UP000325292"/>
    </source>
</evidence>
<dbReference type="InterPro" id="IPR005081">
    <property type="entry name" value="SpoIIGA"/>
</dbReference>
<dbReference type="Pfam" id="PF03419">
    <property type="entry name" value="Peptidase_U4"/>
    <property type="match status" value="1"/>
</dbReference>
<evidence type="ECO:0000256" key="1">
    <source>
        <dbReference type="SAM" id="Phobius"/>
    </source>
</evidence>
<protein>
    <recommendedName>
        <fullName evidence="4">Sporulation sigma-E factor-processing peptidase</fullName>
    </recommendedName>
</protein>
<feature type="transmembrane region" description="Helical" evidence="1">
    <location>
        <begin position="33"/>
        <end position="51"/>
    </location>
</feature>
<organism evidence="2 3">
    <name type="scientific">Sulfobacillus thermotolerans</name>
    <dbReference type="NCBI Taxonomy" id="338644"/>
    <lineage>
        <taxon>Bacteria</taxon>
        <taxon>Bacillati</taxon>
        <taxon>Bacillota</taxon>
        <taxon>Clostridia</taxon>
        <taxon>Eubacteriales</taxon>
        <taxon>Clostridiales Family XVII. Incertae Sedis</taxon>
        <taxon>Sulfobacillus</taxon>
    </lineage>
</organism>
<feature type="transmembrane region" description="Helical" evidence="1">
    <location>
        <begin position="6"/>
        <end position="26"/>
    </location>
</feature>
<feature type="transmembrane region" description="Helical" evidence="1">
    <location>
        <begin position="87"/>
        <end position="109"/>
    </location>
</feature>
<keyword evidence="1" id="KW-0472">Membrane</keyword>
<accession>A0ABM6RSQ7</accession>
<feature type="transmembrane region" description="Helical" evidence="1">
    <location>
        <begin position="57"/>
        <end position="75"/>
    </location>
</feature>